<sequence>MPTLTIEGRSVTVGDEFLSMSPEQQNAAVEEIGRSLGLAPAGGEESPAMKDALASASRRSRQFFGENSGPPPGEYGGTAMNSTAGVNEGMYGLAGLPVDVMAGAMNAGIRGVNYVTGAELPTIDNPVGGSRSIAAAAGSLHPALDPANTRARTAEERYARAAGVGVGGSVAGAGVVGALSRAGALSAPMAQTGAALLGRSSSAGVVAGEAAVSGAASAGASAAADAAPDQLKPVAALAGGLLAGGTAATAAGVPGAIRGSAQAGGRALAPLTQAGRERLAADRLRAGATDPAALRAALDEGSAELVPGSMPTTGQATGDMGILAAERGAATRRPELFQQRAADQNAARLDALQGVQPGGAPEAVTAAIRQRLDLIDRTTQSGLDAAQGSARASVEALGPGMVPEATGDAVRGSYEAARAAAKAEENRLWEAVDPDGFLVAPVVNVRQAAADIIANASRFVDLSEREAGIYRAVADLDDTMPFSEVTDLRSMLGDALREERRTKGETQTYGRLSKVRGALERDLDEAISSKVAQEAEAVAVGRMSFEDTIAAKLQSRQESYVGGRQAVARSAGSAAGPGNYASGRMATVPGIRGAGGETRRGSGSSSGNPGLASGQPASPNFDEAARERLSAATTATRNRAQTFDNRTLAPMRRRPSTTASYDMPSAAVIGRLFFPGPKSPEALATFRQAVQTPEAMQAVEAYAVDRLRKAALREDGTLDPAKVATWRRSHADALRTLPELDARFADAARTSEMMANVARGRKRALDEAQAGALGRLLGAEDPGTVSNMIGGILSRQDGVEQIRGIRAAIGDDKEARQGLRKAVADHITSRLVGNTEAATSGRQTIRSDQFQTFVRRNVEALRAAGFSDDEVKLMQDIAADLQRSNRSAAAVRIPGQSNTAQDMLAAGRDAGMSVLQRIVLGGSTAAGGVLYSGSITGAALGLVPELMAKARQAGLAKVDDIVTDALLNPGRARLLLSRPSSRKVEGQTMRLLGQLYSRAGTASSGEAVEERRERQGGVHAR</sequence>
<protein>
    <submittedName>
        <fullName evidence="1">Uncharacterized protein</fullName>
    </submittedName>
</protein>
<name>A0ACD4NQD4_9HYPH</name>
<reference evidence="1" key="1">
    <citation type="submission" date="2022-11" db="EMBL/GenBank/DDBJ databases">
        <title>beta-Carotene-producing bacterium, Jeongeuplla avenae sp. nov., alleviates the salt stress of Arabidopsis seedlings.</title>
        <authorList>
            <person name="Jiang L."/>
            <person name="Lee J."/>
        </authorList>
    </citation>
    <scope>NUCLEOTIDE SEQUENCE</scope>
    <source>
        <strain evidence="1">DY_R2A_6</strain>
    </source>
</reference>
<proteinExistence type="predicted"/>
<dbReference type="EMBL" id="CP113520">
    <property type="protein sequence ID" value="WAJ28937.1"/>
    <property type="molecule type" value="Genomic_DNA"/>
</dbReference>
<accession>A0ACD4NQD4</accession>
<organism evidence="1 2">
    <name type="scientific">Antarcticirhabdus aurantiaca</name>
    <dbReference type="NCBI Taxonomy" id="2606717"/>
    <lineage>
        <taxon>Bacteria</taxon>
        <taxon>Pseudomonadati</taxon>
        <taxon>Pseudomonadota</taxon>
        <taxon>Alphaproteobacteria</taxon>
        <taxon>Hyphomicrobiales</taxon>
        <taxon>Aurantimonadaceae</taxon>
        <taxon>Antarcticirhabdus</taxon>
    </lineage>
</organism>
<dbReference type="Proteomes" id="UP001163223">
    <property type="component" value="Chromosome"/>
</dbReference>
<keyword evidence="2" id="KW-1185">Reference proteome</keyword>
<gene>
    <name evidence="1" type="ORF">OXU80_01390</name>
</gene>
<evidence type="ECO:0000313" key="1">
    <source>
        <dbReference type="EMBL" id="WAJ28937.1"/>
    </source>
</evidence>
<evidence type="ECO:0000313" key="2">
    <source>
        <dbReference type="Proteomes" id="UP001163223"/>
    </source>
</evidence>